<protein>
    <submittedName>
        <fullName evidence="6">Type III restriction enzyme, res subunit</fullName>
    </submittedName>
</protein>
<accession>A0A1V0SJG3</accession>
<dbReference type="PANTHER" id="PTHR47396">
    <property type="entry name" value="TYPE I RESTRICTION ENZYME ECOKI R PROTEIN"/>
    <property type="match status" value="1"/>
</dbReference>
<reference evidence="6" key="1">
    <citation type="journal article" date="2017" name="Science">
        <title>Giant viruses with an expanded complement of translation system components.</title>
        <authorList>
            <person name="Schulz F."/>
            <person name="Yutin N."/>
            <person name="Ivanova N.N."/>
            <person name="Ortega D.R."/>
            <person name="Lee T.K."/>
            <person name="Vierheilig J."/>
            <person name="Daims H."/>
            <person name="Horn M."/>
            <person name="Wagner M."/>
            <person name="Jensen G.J."/>
            <person name="Kyrpides N.C."/>
            <person name="Koonin E.V."/>
            <person name="Woyke T."/>
        </authorList>
    </citation>
    <scope>NUCLEOTIDE SEQUENCE</scope>
    <source>
        <strain evidence="6">KNV1</strain>
    </source>
</reference>
<dbReference type="PROSITE" id="PS51192">
    <property type="entry name" value="HELICASE_ATP_BIND_1"/>
    <property type="match status" value="1"/>
</dbReference>
<dbReference type="GO" id="GO:0004386">
    <property type="term" value="F:helicase activity"/>
    <property type="evidence" value="ECO:0007669"/>
    <property type="project" value="UniProtKB-KW"/>
</dbReference>
<proteinExistence type="predicted"/>
<dbReference type="InterPro" id="IPR027417">
    <property type="entry name" value="P-loop_NTPase"/>
</dbReference>
<evidence type="ECO:0000256" key="4">
    <source>
        <dbReference type="ARBA" id="ARBA00022840"/>
    </source>
</evidence>
<evidence type="ECO:0000256" key="2">
    <source>
        <dbReference type="ARBA" id="ARBA00022801"/>
    </source>
</evidence>
<keyword evidence="2" id="KW-0378">Hydrolase</keyword>
<dbReference type="GO" id="GO:0003677">
    <property type="term" value="F:DNA binding"/>
    <property type="evidence" value="ECO:0007669"/>
    <property type="project" value="InterPro"/>
</dbReference>
<keyword evidence="3" id="KW-0347">Helicase</keyword>
<dbReference type="SUPFAM" id="SSF52540">
    <property type="entry name" value="P-loop containing nucleoside triphosphate hydrolases"/>
    <property type="match status" value="2"/>
</dbReference>
<evidence type="ECO:0000259" key="5">
    <source>
        <dbReference type="PROSITE" id="PS51192"/>
    </source>
</evidence>
<dbReference type="Gene3D" id="3.40.50.300">
    <property type="entry name" value="P-loop containing nucleotide triphosphate hydrolases"/>
    <property type="match status" value="2"/>
</dbReference>
<dbReference type="SMART" id="SM00487">
    <property type="entry name" value="DEXDc"/>
    <property type="match status" value="1"/>
</dbReference>
<dbReference type="Pfam" id="PF04851">
    <property type="entry name" value="ResIII"/>
    <property type="match status" value="1"/>
</dbReference>
<dbReference type="InterPro" id="IPR014001">
    <property type="entry name" value="Helicase_ATP-bd"/>
</dbReference>
<evidence type="ECO:0000256" key="1">
    <source>
        <dbReference type="ARBA" id="ARBA00022741"/>
    </source>
</evidence>
<dbReference type="GO" id="GO:0016787">
    <property type="term" value="F:hydrolase activity"/>
    <property type="evidence" value="ECO:0007669"/>
    <property type="project" value="UniProtKB-KW"/>
</dbReference>
<dbReference type="InterPro" id="IPR006935">
    <property type="entry name" value="Helicase/UvrB_N"/>
</dbReference>
<evidence type="ECO:0000313" key="6">
    <source>
        <dbReference type="EMBL" id="ARF11867.1"/>
    </source>
</evidence>
<dbReference type="PANTHER" id="PTHR47396:SF1">
    <property type="entry name" value="ATP-DEPENDENT HELICASE IRC3-RELATED"/>
    <property type="match status" value="1"/>
</dbReference>
<name>A0A1V0SJG3_9VIRU</name>
<feature type="domain" description="Helicase ATP-binding" evidence="5">
    <location>
        <begin position="140"/>
        <end position="344"/>
    </location>
</feature>
<sequence>MNTDTIKTNINNLKIVHEKLSHILYDDNDKEFLMDTFNIPDEVYQYLDRNKNKPNFLEFMEKHILKKVNNKSTFDDIYTWYKNIIPEKVITYIFTHEDSFNINDIIIENETDNTYDTYEQFIQYIDDFNWRNNQIRAIKTTISQNFVSGLHDHIMGAGKAITSLNIIYEHYKRNNKNDVYIYTCDRQEILRAMFFEKNKEGKYILSTKIIDDWKNKGIIDLNKFHIIDCVNDKPKSIFKDLHTINKPKLLIINNKFLTLRDYENILSNEPMFIDSDDDSQKEIIGQRVALVILDECHSISAPQTYKTLKFLKYKKKVPIIGFSATPLRPKAEVKLCDIFSKTFDINKKNKKLNIISTYNLVDAIQDEVILPFKYICVEVNNPSDEIAIKENRLIETNIINKVLPELPYKKIVCWNKNTTQMEENYHFYVKKYQNMKMFMSSFKDNYYTSQGYNCNLDEFYKCKTNAMLFCVNRCREGSDIEHLDCGVYLDAVKNRSILVAMQTSGRTIRPDKEGKKTHGVIIDMFVPEEGKQIESLTVEKIMGYYNSILNLAFEGAEEDSGTNEFMKQYFEFLKLKNNTYFNEETNEVTISIDNKKKHDIKIKFELTTKTTDWSFIKTELNKAVDKQFNVDKEQKFKIIIDQIKELDIMGPNTDFWEAYKNIQNKEKLGLPENIYNEYKEIWDKKTWYDVLNIDMSKWYSSWKTVKNVLNKTKYANNINEITYQKLLEFDNMLPPNPNELYRLDNTYVSIKKSFNNNDKSYF</sequence>
<evidence type="ECO:0000256" key="3">
    <source>
        <dbReference type="ARBA" id="ARBA00022806"/>
    </source>
</evidence>
<dbReference type="InterPro" id="IPR050742">
    <property type="entry name" value="Helicase_Restrict-Modif_Enz"/>
</dbReference>
<organism evidence="6">
    <name type="scientific">Klosneuvirus KNV1</name>
    <dbReference type="NCBI Taxonomy" id="1977640"/>
    <lineage>
        <taxon>Viruses</taxon>
        <taxon>Varidnaviria</taxon>
        <taxon>Bamfordvirae</taxon>
        <taxon>Nucleocytoviricota</taxon>
        <taxon>Megaviricetes</taxon>
        <taxon>Imitervirales</taxon>
        <taxon>Mimiviridae</taxon>
        <taxon>Klosneuvirinae</taxon>
        <taxon>Klosneuvirus</taxon>
    </lineage>
</organism>
<dbReference type="EMBL" id="KY684110">
    <property type="protein sequence ID" value="ARF11867.1"/>
    <property type="molecule type" value="Genomic_DNA"/>
</dbReference>
<dbReference type="GO" id="GO:0005524">
    <property type="term" value="F:ATP binding"/>
    <property type="evidence" value="ECO:0007669"/>
    <property type="project" value="UniProtKB-KW"/>
</dbReference>
<gene>
    <name evidence="6" type="ORF">Klosneuvirus_3_2</name>
</gene>
<keyword evidence="1" id="KW-0547">Nucleotide-binding</keyword>
<keyword evidence="4" id="KW-0067">ATP-binding</keyword>